<dbReference type="Proteomes" id="UP000187283">
    <property type="component" value="Unassembled WGS sequence"/>
</dbReference>
<feature type="compositionally biased region" description="Polar residues" evidence="1">
    <location>
        <begin position="12"/>
        <end position="21"/>
    </location>
</feature>
<dbReference type="InterPro" id="IPR032174">
    <property type="entry name" value="Aquarius_N"/>
</dbReference>
<feature type="compositionally biased region" description="Basic residues" evidence="1">
    <location>
        <begin position="1"/>
        <end position="11"/>
    </location>
</feature>
<evidence type="ECO:0000259" key="2">
    <source>
        <dbReference type="Pfam" id="PF16399"/>
    </source>
</evidence>
<dbReference type="AlphaFoldDB" id="A0A1R1Y3Y3"/>
<dbReference type="EMBL" id="LSSN01000954">
    <property type="protein sequence ID" value="OMJ21623.1"/>
    <property type="molecule type" value="Genomic_DNA"/>
</dbReference>
<dbReference type="OrthoDB" id="1879at2759"/>
<proteinExistence type="predicted"/>
<sequence>MTNYKSSHRSTSKGFKNLPNSRNDEEISSLASKNWKNSAHKFDKNVVNNIFEKFILDPDNSDHSISKLESLSYFEKYLLPNFNKENKSIPLTVSVACLLIKKYLETGHLYLKSNQSYKYTKEEDNSTSLVAPEFSTYFDLLFDSICEILLDFSQSCTNNQPKDLLIRFYLVKFLSICSQFLEDDCIRRKVLSIVSISMWDSALSSYQKNSYFLKYPTLKKLFKGFEKSLKKSGILFNFDFP</sequence>
<evidence type="ECO:0000256" key="1">
    <source>
        <dbReference type="SAM" id="MobiDB-lite"/>
    </source>
</evidence>
<keyword evidence="4" id="KW-1185">Reference proteome</keyword>
<comment type="caution">
    <text evidence="3">The sequence shown here is derived from an EMBL/GenBank/DDBJ whole genome shotgun (WGS) entry which is preliminary data.</text>
</comment>
<name>A0A1R1Y3Y3_9FUNG</name>
<feature type="domain" description="RNA helicase aquarius N-terminal" evidence="2">
    <location>
        <begin position="27"/>
        <end position="231"/>
    </location>
</feature>
<feature type="region of interest" description="Disordered" evidence="1">
    <location>
        <begin position="1"/>
        <end position="23"/>
    </location>
</feature>
<dbReference type="STRING" id="133412.A0A1R1Y3Y3"/>
<accession>A0A1R1Y3Y3</accession>
<evidence type="ECO:0000313" key="4">
    <source>
        <dbReference type="Proteomes" id="UP000187283"/>
    </source>
</evidence>
<gene>
    <name evidence="3" type="ORF">AYI70_g3371</name>
</gene>
<organism evidence="3 4">
    <name type="scientific">Smittium culicis</name>
    <dbReference type="NCBI Taxonomy" id="133412"/>
    <lineage>
        <taxon>Eukaryota</taxon>
        <taxon>Fungi</taxon>
        <taxon>Fungi incertae sedis</taxon>
        <taxon>Zoopagomycota</taxon>
        <taxon>Kickxellomycotina</taxon>
        <taxon>Harpellomycetes</taxon>
        <taxon>Harpellales</taxon>
        <taxon>Legeriomycetaceae</taxon>
        <taxon>Smittium</taxon>
    </lineage>
</organism>
<dbReference type="Pfam" id="PF16399">
    <property type="entry name" value="Aquarius_N_1st"/>
    <property type="match status" value="1"/>
</dbReference>
<reference evidence="3 4" key="1">
    <citation type="submission" date="2017-01" db="EMBL/GenBank/DDBJ databases">
        <authorList>
            <person name="Mah S.A."/>
            <person name="Swanson W.J."/>
            <person name="Moy G.W."/>
            <person name="Vacquier V.D."/>
        </authorList>
    </citation>
    <scope>NUCLEOTIDE SEQUENCE [LARGE SCALE GENOMIC DNA]</scope>
    <source>
        <strain evidence="3 4">GSMNP</strain>
    </source>
</reference>
<protein>
    <submittedName>
        <fullName evidence="3">Intron-binding protein aquarius</fullName>
    </submittedName>
</protein>
<evidence type="ECO:0000313" key="3">
    <source>
        <dbReference type="EMBL" id="OMJ21623.1"/>
    </source>
</evidence>